<gene>
    <name evidence="4" type="ORF">FK256_13235</name>
</gene>
<dbReference type="SUPFAM" id="SSF51126">
    <property type="entry name" value="Pectin lyase-like"/>
    <property type="match status" value="1"/>
</dbReference>
<evidence type="ECO:0000256" key="1">
    <source>
        <dbReference type="SAM" id="SignalP"/>
    </source>
</evidence>
<feature type="domain" description="Glycoside hydrolase family 49 N-terminal" evidence="3">
    <location>
        <begin position="62"/>
        <end position="250"/>
    </location>
</feature>
<dbReference type="Pfam" id="PF18841">
    <property type="entry name" value="B_solenoid_dext"/>
    <property type="match status" value="1"/>
</dbReference>
<reference evidence="4 5" key="1">
    <citation type="submission" date="2019-06" db="EMBL/GenBank/DDBJ databases">
        <title>Draft genome sequence of Actinomyces johnsonii CCUG 34287T.</title>
        <authorList>
            <person name="Salva-Serra F."/>
            <person name="Cardew S."/>
            <person name="Moore E."/>
        </authorList>
    </citation>
    <scope>NUCLEOTIDE SEQUENCE [LARGE SCALE GENOMIC DNA]</scope>
    <source>
        <strain evidence="4 5">CCUG 34287</strain>
    </source>
</reference>
<evidence type="ECO:0000313" key="4">
    <source>
        <dbReference type="EMBL" id="TQD41519.1"/>
    </source>
</evidence>
<dbReference type="Gene3D" id="2.60.350.10">
    <property type="entry name" value="Dextranase, N-terminal"/>
    <property type="match status" value="1"/>
</dbReference>
<dbReference type="AlphaFoldDB" id="A0A507ZVJ6"/>
<dbReference type="InterPro" id="IPR041274">
    <property type="entry name" value="IPU_b_solenoid"/>
</dbReference>
<dbReference type="Pfam" id="PF17433">
    <property type="entry name" value="Glyco_hydro_49N"/>
    <property type="match status" value="1"/>
</dbReference>
<accession>A0A507ZVJ6</accession>
<evidence type="ECO:0000259" key="3">
    <source>
        <dbReference type="Pfam" id="PF17433"/>
    </source>
</evidence>
<keyword evidence="1" id="KW-0732">Signal</keyword>
<dbReference type="InterPro" id="IPR023226">
    <property type="entry name" value="Glyco_hydro_49_N_dom"/>
</dbReference>
<feature type="chain" id="PRO_5021233903" evidence="1">
    <location>
        <begin position="32"/>
        <end position="668"/>
    </location>
</feature>
<dbReference type="EMBL" id="VICB01000025">
    <property type="protein sequence ID" value="TQD41519.1"/>
    <property type="molecule type" value="Genomic_DNA"/>
</dbReference>
<dbReference type="InterPro" id="IPR012334">
    <property type="entry name" value="Pectin_lyas_fold"/>
</dbReference>
<dbReference type="InterPro" id="IPR035953">
    <property type="entry name" value="Dextranase_N-ter"/>
</dbReference>
<protein>
    <submittedName>
        <fullName evidence="4">Dextranase</fullName>
    </submittedName>
</protein>
<dbReference type="InterPro" id="IPR041402">
    <property type="entry name" value="B_solenoid_dext"/>
</dbReference>
<dbReference type="Pfam" id="PF18783">
    <property type="entry name" value="IPU_b_solenoid"/>
    <property type="match status" value="1"/>
</dbReference>
<sequence length="668" mass="72890">MLMPMSRPRRLLGAAALAVALTAPAFTTAQAVPRSAESPAAGPVTTAIEAPDAQLAAGEHNGIRTWTHDKASKATEGAVAPEEVRQSPFYSVRVAPVSAPDQTQDSFTYLSVPRNGKDKEGYTAEDGADYAATTKATMSWSTFEYSPQVKEVFVYVTLLNGASVKDPSDITIRPTSTEDKNIKVEAIENEGRTAKIRVPYSQNGYRLSVEFPSQTVSTYADKDGVLGEESDSRTFLESEPRNAMLLFAQPQAPEGTVPDAGAPEVLRVTPGDISALDETARADSSKNTLYFGPGVYSMGSTHLPQLPGNISRVYLAPGAFVKGGFHFADNGAAEYRVTGYGVLSGEEYVYEADTLDGFKSFQDSTHSRNGDCHADCAKPLRFSSSNAAQHLTLQGVTMKEPPYHSFVIYGNENTFRMNVNNYQQVGAWYWQTDGLEMYSDPDQGRSTLENSFFHANDDVFKLYHSKVDLRNNVVWKGQNGPVFQWGWTPRNIDDVTTTDTAIIHSRMFSRDVVHNSCVFNSARHLDAPEATNTANPSTTVSNMTFTNTRVEGSVNCAIRMYGLSNTENITIDGLVIDGWNGQSTDLAQSRIQMLTNKNGQKVRFGSADSTVKGLNIRDYKVGQGGGATGAKPATYTTITLDQNNWQSDKPGRLNFDAELWGRWTATGQ</sequence>
<comment type="caution">
    <text evidence="4">The sequence shown here is derived from an EMBL/GenBank/DDBJ whole genome shotgun (WGS) entry which is preliminary data.</text>
</comment>
<organism evidence="4 5">
    <name type="scientific">Actinomyces johnsonii</name>
    <dbReference type="NCBI Taxonomy" id="544581"/>
    <lineage>
        <taxon>Bacteria</taxon>
        <taxon>Bacillati</taxon>
        <taxon>Actinomycetota</taxon>
        <taxon>Actinomycetes</taxon>
        <taxon>Actinomycetales</taxon>
        <taxon>Actinomycetaceae</taxon>
        <taxon>Actinomyces</taxon>
    </lineage>
</organism>
<feature type="signal peptide" evidence="1">
    <location>
        <begin position="1"/>
        <end position="31"/>
    </location>
</feature>
<name>A0A507ZVJ6_9ACTO</name>
<evidence type="ECO:0000259" key="2">
    <source>
        <dbReference type="Pfam" id="PF03718"/>
    </source>
</evidence>
<feature type="domain" description="Glycoside hydrolase family 49 C-terminal" evidence="2">
    <location>
        <begin position="531"/>
        <end position="665"/>
    </location>
</feature>
<dbReference type="Pfam" id="PF03718">
    <property type="entry name" value="Glyco_hydro_49"/>
    <property type="match status" value="1"/>
</dbReference>
<proteinExistence type="predicted"/>
<dbReference type="GO" id="GO:0004553">
    <property type="term" value="F:hydrolase activity, hydrolyzing O-glycosyl compounds"/>
    <property type="evidence" value="ECO:0007669"/>
    <property type="project" value="InterPro"/>
</dbReference>
<dbReference type="InterPro" id="IPR005192">
    <property type="entry name" value="Glyco_hydro_49_C"/>
</dbReference>
<dbReference type="InterPro" id="IPR011050">
    <property type="entry name" value="Pectin_lyase_fold/virulence"/>
</dbReference>
<dbReference type="Gene3D" id="2.160.20.10">
    <property type="entry name" value="Single-stranded right-handed beta-helix, Pectin lyase-like"/>
    <property type="match status" value="1"/>
</dbReference>
<dbReference type="SUPFAM" id="SSF101596">
    <property type="entry name" value="Dextranase, N-terminal domain"/>
    <property type="match status" value="1"/>
</dbReference>
<evidence type="ECO:0000313" key="5">
    <source>
        <dbReference type="Proteomes" id="UP000319010"/>
    </source>
</evidence>
<dbReference type="Proteomes" id="UP000319010">
    <property type="component" value="Unassembled WGS sequence"/>
</dbReference>